<dbReference type="Gene3D" id="2.30.29.30">
    <property type="entry name" value="Pleckstrin-homology domain (PH domain)/Phosphotyrosine-binding domain (PTB)"/>
    <property type="match status" value="1"/>
</dbReference>
<evidence type="ECO:0000313" key="5">
    <source>
        <dbReference type="Proteomes" id="UP000544127"/>
    </source>
</evidence>
<organism evidence="4 5">
    <name type="scientific">Upupa epops</name>
    <name type="common">Eurasian hoopoe</name>
    <dbReference type="NCBI Taxonomy" id="57439"/>
    <lineage>
        <taxon>Eukaryota</taxon>
        <taxon>Metazoa</taxon>
        <taxon>Chordata</taxon>
        <taxon>Craniata</taxon>
        <taxon>Vertebrata</taxon>
        <taxon>Euteleostomi</taxon>
        <taxon>Archelosauria</taxon>
        <taxon>Archosauria</taxon>
        <taxon>Dinosauria</taxon>
        <taxon>Saurischia</taxon>
        <taxon>Theropoda</taxon>
        <taxon>Coelurosauria</taxon>
        <taxon>Aves</taxon>
        <taxon>Neognathae</taxon>
        <taxon>Neoaves</taxon>
        <taxon>Telluraves</taxon>
        <taxon>Coraciimorphae</taxon>
        <taxon>Bucerotiformes</taxon>
        <taxon>Upupidae</taxon>
        <taxon>Upupa</taxon>
    </lineage>
</organism>
<dbReference type="SMART" id="SM00233">
    <property type="entry name" value="PH"/>
    <property type="match status" value="1"/>
</dbReference>
<feature type="compositionally biased region" description="Basic residues" evidence="1">
    <location>
        <begin position="91"/>
        <end position="100"/>
    </location>
</feature>
<dbReference type="AlphaFoldDB" id="A0A7K6AKN2"/>
<gene>
    <name evidence="4" type="primary">Plekha5_0</name>
    <name evidence="4" type="ORF">UPUEPO_R02656</name>
</gene>
<feature type="compositionally biased region" description="Low complexity" evidence="1">
    <location>
        <begin position="1032"/>
        <end position="1046"/>
    </location>
</feature>
<feature type="region of interest" description="Disordered" evidence="1">
    <location>
        <begin position="989"/>
        <end position="1060"/>
    </location>
</feature>
<feature type="domain" description="PH" evidence="2">
    <location>
        <begin position="113"/>
        <end position="212"/>
    </location>
</feature>
<dbReference type="Pfam" id="PF25541">
    <property type="entry name" value="TBCA_PH"/>
    <property type="match status" value="1"/>
</dbReference>
<dbReference type="OrthoDB" id="43122at2759"/>
<sequence length="1060" mass="120520">DLPTGWEEAYTFEGARYYVNHNERKVTCKHPVTGQPSQDNCIFVVNEQTAAAMTSEEKKERPVSMICEATNYNLTSDYAAHPMSPVGRTSRSSKKVHNFGKRSNSIKRNPNAPVVRRGWLYKQDSTGMKLWKKRWFVLSDLCLFYYRDEKEEGILGSILLPSFQISMLSAEDHINRKYSFKAAHPNMRTYYFCTDTGKEMELWMKAMTDAALVQTEPVKRVEKFSMENTSPREANSVSNHRVLIKPEAQNNQRNKEVNKNEEKKALEAEKYGFQKVGQDKPLTKINSVKLNPLGSEYRTLPISTIQAGHFRPVHLNGSESKAMGIVLADAGDGGQHNAFQSHVESERVMQRTNSMLQLEQWIKIQRGKGQEEETRGIISYQTLPRNMPSHRPQVLPRYPEGYRTLPRNSKARPESLCGVTPSAYDRTIGPVSAEEKRRSMRDDTMWQLYEWQQRQFYNKQTTLSRHNTLSSPKTMINISDQTMHSIPTSPSHGSIAGFQGYSPQRTYRSEVSSPVQRGDVTIDRRHRTHHTKHVFVPDRRSMPAALTLQPVSPQSLQGKTLTQEECRGTLYKYRTEELDIDAKLSRLCEQDKVVQALEEKLQQLHKEKYTLEQALLSASQEIEMNADNPAAIQNVVLQRDDLQNGLLSTCREVSRATAELERAWREYDKLEYDVTVTRNHMQEQLDRLGEIQTESAGIQRAQIQKELWRIQDVMEGLSKHKQQRSSSEAGLLGSRTFSAIKYKSEGPDYRLYKSEPELTTVAEVDESNGEEKTEQMSESESSAKGTHFPVGVVPPRTKSPTPESSTIASYVTLRKNKKLDLRTERPRSAVEQLCLAESTRPRMTVEEQMERIKRHQQACLREKRKGLSIIGVSDQSPSQSLSFARENLFKLAQNPRKDDAVPSTMKELEGSSKEGHFRRNNDSSGEELVQLKRDGKQELHSGFTKEVLNCISLSCRRKILLSHRPEMKTERALNTVLLLTSLQSVTAVTNHKPKTSSEESDAVSVQEEEGIMSSFELAAQSPKEHQETAVKSLPSSPESSLSPAPSTQTQLTEGSHFMCV</sequence>
<feature type="region of interest" description="Disordered" evidence="1">
    <location>
        <begin position="896"/>
        <end position="926"/>
    </location>
</feature>
<dbReference type="InterPro" id="IPR001202">
    <property type="entry name" value="WW_dom"/>
</dbReference>
<proteinExistence type="predicted"/>
<dbReference type="EMBL" id="VZRI01001804">
    <property type="protein sequence ID" value="NWU89909.1"/>
    <property type="molecule type" value="Genomic_DNA"/>
</dbReference>
<keyword evidence="5" id="KW-1185">Reference proteome</keyword>
<dbReference type="CDD" id="cd00201">
    <property type="entry name" value="WW"/>
    <property type="match status" value="1"/>
</dbReference>
<protein>
    <submittedName>
        <fullName evidence="4">PKHA5 protein</fullName>
    </submittedName>
</protein>
<feature type="compositionally biased region" description="Acidic residues" evidence="1">
    <location>
        <begin position="998"/>
        <end position="1010"/>
    </location>
</feature>
<feature type="non-terminal residue" evidence="4">
    <location>
        <position position="1"/>
    </location>
</feature>
<feature type="compositionally biased region" description="Polar residues" evidence="1">
    <location>
        <begin position="226"/>
        <end position="239"/>
    </location>
</feature>
<dbReference type="Gene3D" id="2.20.70.10">
    <property type="match status" value="1"/>
</dbReference>
<evidence type="ECO:0000256" key="1">
    <source>
        <dbReference type="SAM" id="MobiDB-lite"/>
    </source>
</evidence>
<dbReference type="PANTHER" id="PTHR12752:SF3">
    <property type="entry name" value="PLECKSTRIN HOMOLOGY DOMAIN-CONTAINING FAMILY A MEMBER 5"/>
    <property type="match status" value="1"/>
</dbReference>
<dbReference type="GO" id="GO:0032266">
    <property type="term" value="F:phosphatidylinositol-3-phosphate binding"/>
    <property type="evidence" value="ECO:0007669"/>
    <property type="project" value="TreeGrafter"/>
</dbReference>
<feature type="region of interest" description="Disordered" evidence="1">
    <location>
        <begin position="383"/>
        <end position="415"/>
    </location>
</feature>
<dbReference type="Proteomes" id="UP000544127">
    <property type="component" value="Unassembled WGS sequence"/>
</dbReference>
<evidence type="ECO:0000259" key="2">
    <source>
        <dbReference type="PROSITE" id="PS50003"/>
    </source>
</evidence>
<evidence type="ECO:0000259" key="3">
    <source>
        <dbReference type="PROSITE" id="PS50020"/>
    </source>
</evidence>
<dbReference type="PROSITE" id="PS50003">
    <property type="entry name" value="PH_DOMAIN"/>
    <property type="match status" value="1"/>
</dbReference>
<evidence type="ECO:0000313" key="4">
    <source>
        <dbReference type="EMBL" id="NWU89909.1"/>
    </source>
</evidence>
<dbReference type="InterPro" id="IPR001849">
    <property type="entry name" value="PH_domain"/>
</dbReference>
<comment type="caution">
    <text evidence="4">The sequence shown here is derived from an EMBL/GenBank/DDBJ whole genome shotgun (WGS) entry which is preliminary data.</text>
</comment>
<feature type="region of interest" description="Disordered" evidence="1">
    <location>
        <begin position="756"/>
        <end position="806"/>
    </location>
</feature>
<dbReference type="InterPro" id="IPR011993">
    <property type="entry name" value="PH-like_dom_sf"/>
</dbReference>
<dbReference type="GO" id="GO:0070273">
    <property type="term" value="F:phosphatidylinositol-4-phosphate binding"/>
    <property type="evidence" value="ECO:0007669"/>
    <property type="project" value="TreeGrafter"/>
</dbReference>
<dbReference type="SMART" id="SM00456">
    <property type="entry name" value="WW"/>
    <property type="match status" value="1"/>
</dbReference>
<dbReference type="CDD" id="cd13248">
    <property type="entry name" value="PH_PEPP1_2_3"/>
    <property type="match status" value="1"/>
</dbReference>
<dbReference type="FunFam" id="2.30.29.30:FF:000083">
    <property type="entry name" value="Pleckstrin homology domain-containing family A member 5"/>
    <property type="match status" value="1"/>
</dbReference>
<feature type="region of interest" description="Disordered" evidence="1">
    <location>
        <begin position="224"/>
        <end position="258"/>
    </location>
</feature>
<dbReference type="Pfam" id="PF00169">
    <property type="entry name" value="PH"/>
    <property type="match status" value="1"/>
</dbReference>
<dbReference type="Pfam" id="PF00397">
    <property type="entry name" value="WW"/>
    <property type="match status" value="1"/>
</dbReference>
<name>A0A7K6AKN2_UPUEP</name>
<dbReference type="InterPro" id="IPR057971">
    <property type="entry name" value="PKHA4-7_TBCA"/>
</dbReference>
<dbReference type="PANTHER" id="PTHR12752">
    <property type="entry name" value="PHOSPHOINOSITOL 3-PHOSPHATE-BINDING PROTEIN"/>
    <property type="match status" value="1"/>
</dbReference>
<feature type="non-terminal residue" evidence="4">
    <location>
        <position position="1060"/>
    </location>
</feature>
<dbReference type="GO" id="GO:0005829">
    <property type="term" value="C:cytosol"/>
    <property type="evidence" value="ECO:0007669"/>
    <property type="project" value="TreeGrafter"/>
</dbReference>
<feature type="domain" description="WW" evidence="3">
    <location>
        <begin position="1"/>
        <end position="33"/>
    </location>
</feature>
<dbReference type="GO" id="GO:0010314">
    <property type="term" value="F:phosphatidylinositol-5-phosphate binding"/>
    <property type="evidence" value="ECO:0007669"/>
    <property type="project" value="TreeGrafter"/>
</dbReference>
<feature type="compositionally biased region" description="Basic and acidic residues" evidence="1">
    <location>
        <begin position="896"/>
        <end position="921"/>
    </location>
</feature>
<reference evidence="4 5" key="1">
    <citation type="submission" date="2019-09" db="EMBL/GenBank/DDBJ databases">
        <title>Bird 10,000 Genomes (B10K) Project - Family phase.</title>
        <authorList>
            <person name="Zhang G."/>
        </authorList>
    </citation>
    <scope>NUCLEOTIDE SEQUENCE [LARGE SCALE GENOMIC DNA]</scope>
    <source>
        <strain evidence="4">B10K-DU-012-37</strain>
    </source>
</reference>
<dbReference type="InterPro" id="IPR036020">
    <property type="entry name" value="WW_dom_sf"/>
</dbReference>
<feature type="region of interest" description="Disordered" evidence="1">
    <location>
        <begin position="84"/>
        <end position="107"/>
    </location>
</feature>
<dbReference type="InterPro" id="IPR040392">
    <property type="entry name" value="PKHA4-7_PH"/>
</dbReference>
<dbReference type="SUPFAM" id="SSF50729">
    <property type="entry name" value="PH domain-like"/>
    <property type="match status" value="1"/>
</dbReference>
<dbReference type="SUPFAM" id="SSF51045">
    <property type="entry name" value="WW domain"/>
    <property type="match status" value="1"/>
</dbReference>
<dbReference type="PROSITE" id="PS50020">
    <property type="entry name" value="WW_DOMAIN_2"/>
    <property type="match status" value="1"/>
</dbReference>
<accession>A0A7K6AKN2</accession>
<dbReference type="GO" id="GO:0080025">
    <property type="term" value="F:phosphatidylinositol-3,5-bisphosphate binding"/>
    <property type="evidence" value="ECO:0007669"/>
    <property type="project" value="TreeGrafter"/>
</dbReference>